<evidence type="ECO:0000256" key="5">
    <source>
        <dbReference type="ARBA" id="ARBA00022723"/>
    </source>
</evidence>
<sequence length="558" mass="61009">MSLSKISKIITNNIQNGAARSMLYGVGMSQRDMDKYLVGIGTMQFDMNPCNKHLGNLQTITKKSINKSDMVGLNFNTIGVSDGITNGNSGMSYSLPSRELIADSIETMINAHHYDGYILIPGCDKNLPASMMAMGRINRPSLLLYGGSMLPGNYKNSDVDIVTAFKSYGELIENKISKNERESLLKSCCNRKGGSCSGMYTCNTMASISEIMGFSLPYSSTNPAASKEKLLECKEIGNNLLSILDRNIKPKDVITKSSFENAIKITTVLGGSTNSVLHLLAIAHEFDIDLSLDDFYRINKDTPVLGNLKPYGKYSMNDIHKIGGLPMITKYLLDNNILDGNTYMMTGLSLQETIRNLHLPKLNFKQDVIKTIQNPTKKDGHIRIMKGNLCPEGAVGKISGNEGTYFKGPANIFSNEDDMVKALENKKIKKGDVVIIRGQGPKGGPGMSEMLKPSSALVGAGLSKDVALLTDGRWSGGSDGFLVGHITPEAYENGAIGYVENGDIITIDTNKNEINVDIDIERLQNSFTIDYNDAKIQTSYLKKYKKLVHNASEGCITY</sequence>
<dbReference type="PANTHER" id="PTHR21000">
    <property type="entry name" value="DIHYDROXY-ACID DEHYDRATASE DAD"/>
    <property type="match status" value="1"/>
</dbReference>
<comment type="similarity">
    <text evidence="2">Belongs to the IlvD/Edd family.</text>
</comment>
<dbReference type="InterPro" id="IPR056740">
    <property type="entry name" value="ILV_EDD_C"/>
</dbReference>
<dbReference type="InterPro" id="IPR037237">
    <property type="entry name" value="IlvD/EDD_N"/>
</dbReference>
<dbReference type="GO" id="GO:0051537">
    <property type="term" value="F:2 iron, 2 sulfur cluster binding"/>
    <property type="evidence" value="ECO:0007669"/>
    <property type="project" value="UniProtKB-KW"/>
</dbReference>
<name>A0A6C0IW30_9ZZZZ</name>
<evidence type="ECO:0000256" key="6">
    <source>
        <dbReference type="ARBA" id="ARBA00022842"/>
    </source>
</evidence>
<evidence type="ECO:0000256" key="4">
    <source>
        <dbReference type="ARBA" id="ARBA00022714"/>
    </source>
</evidence>
<evidence type="ECO:0000256" key="2">
    <source>
        <dbReference type="ARBA" id="ARBA00006486"/>
    </source>
</evidence>
<dbReference type="NCBIfam" id="TIGR00110">
    <property type="entry name" value="ilvD"/>
    <property type="match status" value="1"/>
</dbReference>
<dbReference type="Gene3D" id="3.50.30.80">
    <property type="entry name" value="IlvD/EDD C-terminal domain-like"/>
    <property type="match status" value="1"/>
</dbReference>
<dbReference type="GO" id="GO:0009097">
    <property type="term" value="P:isoleucine biosynthetic process"/>
    <property type="evidence" value="ECO:0007669"/>
    <property type="project" value="UniProtKB-UniPathway"/>
</dbReference>
<dbReference type="EC" id="4.2.1.9" evidence="14"/>
<keyword evidence="8" id="KW-0411">Iron-sulfur</keyword>
<comment type="catalytic activity">
    <reaction evidence="11">
        <text>(2R)-2,3-dihydroxy-3-methylbutanoate = 3-methyl-2-oxobutanoate + H2O</text>
        <dbReference type="Rhea" id="RHEA:24809"/>
        <dbReference type="ChEBI" id="CHEBI:11851"/>
        <dbReference type="ChEBI" id="CHEBI:15377"/>
        <dbReference type="ChEBI" id="CHEBI:49072"/>
        <dbReference type="EC" id="4.2.1.9"/>
    </reaction>
    <physiologicalReaction direction="left-to-right" evidence="11">
        <dbReference type="Rhea" id="RHEA:24810"/>
    </physiologicalReaction>
</comment>
<dbReference type="UniPathway" id="UPA00047">
    <property type="reaction ID" value="UER00057"/>
</dbReference>
<evidence type="ECO:0000256" key="10">
    <source>
        <dbReference type="ARBA" id="ARBA00023304"/>
    </source>
</evidence>
<evidence type="ECO:0000256" key="15">
    <source>
        <dbReference type="ARBA" id="ARBA00034078"/>
    </source>
</evidence>
<evidence type="ECO:0000256" key="9">
    <source>
        <dbReference type="ARBA" id="ARBA00023239"/>
    </source>
</evidence>
<dbReference type="AlphaFoldDB" id="A0A6C0IW30"/>
<protein>
    <recommendedName>
        <fullName evidence="14">dihydroxy-acid dehydratase</fullName>
        <ecNumber evidence="14">4.2.1.9</ecNumber>
    </recommendedName>
</protein>
<dbReference type="InterPro" id="IPR050165">
    <property type="entry name" value="DHAD_IlvD/Edd"/>
</dbReference>
<comment type="pathway">
    <text evidence="12">Amino-acid biosynthesis; L-valine biosynthesis; L-valine from pyruvate: step 3/4.</text>
</comment>
<keyword evidence="10" id="KW-0100">Branched-chain amino acid biosynthesis</keyword>
<dbReference type="InterPro" id="IPR020558">
    <property type="entry name" value="DiOHA_6PGluconate_deHydtase_CS"/>
</dbReference>
<dbReference type="PANTHER" id="PTHR21000:SF5">
    <property type="entry name" value="DIHYDROXY-ACID DEHYDRATASE, MITOCHONDRIAL"/>
    <property type="match status" value="1"/>
</dbReference>
<comment type="pathway">
    <text evidence="13">Amino-acid biosynthesis; L-isoleucine biosynthesis; L-isoleucine from 2-oxobutanoate: step 3/4.</text>
</comment>
<accession>A0A6C0IW30</accession>
<keyword evidence="9" id="KW-0456">Lyase</keyword>
<feature type="domain" description="Dihydroxy-acid/6-phosphogluconate dehydratase N-terminal" evidence="16">
    <location>
        <begin position="37"/>
        <end position="352"/>
    </location>
</feature>
<dbReference type="InterPro" id="IPR042096">
    <property type="entry name" value="Dihydro-acid_dehy_C"/>
</dbReference>
<comment type="cofactor">
    <cofactor evidence="1">
        <name>Mg(2+)</name>
        <dbReference type="ChEBI" id="CHEBI:18420"/>
    </cofactor>
</comment>
<evidence type="ECO:0000259" key="17">
    <source>
        <dbReference type="Pfam" id="PF24877"/>
    </source>
</evidence>
<dbReference type="SUPFAM" id="SSF52016">
    <property type="entry name" value="LeuD/IlvD-like"/>
    <property type="match status" value="1"/>
</dbReference>
<evidence type="ECO:0000256" key="8">
    <source>
        <dbReference type="ARBA" id="ARBA00023014"/>
    </source>
</evidence>
<comment type="cofactor">
    <cofactor evidence="15">
        <name>[2Fe-2S] cluster</name>
        <dbReference type="ChEBI" id="CHEBI:190135"/>
    </cofactor>
</comment>
<dbReference type="EMBL" id="MN740274">
    <property type="protein sequence ID" value="QHT97292.1"/>
    <property type="molecule type" value="Genomic_DNA"/>
</dbReference>
<organism evidence="18">
    <name type="scientific">viral metagenome</name>
    <dbReference type="NCBI Taxonomy" id="1070528"/>
    <lineage>
        <taxon>unclassified sequences</taxon>
        <taxon>metagenomes</taxon>
        <taxon>organismal metagenomes</taxon>
    </lineage>
</organism>
<evidence type="ECO:0000259" key="16">
    <source>
        <dbReference type="Pfam" id="PF00920"/>
    </source>
</evidence>
<keyword evidence="4" id="KW-0001">2Fe-2S</keyword>
<dbReference type="FunFam" id="3.50.30.80:FF:000001">
    <property type="entry name" value="Dihydroxy-acid dehydratase"/>
    <property type="match status" value="1"/>
</dbReference>
<evidence type="ECO:0000256" key="12">
    <source>
        <dbReference type="ARBA" id="ARBA00029436"/>
    </source>
</evidence>
<dbReference type="GO" id="GO:0009099">
    <property type="term" value="P:L-valine biosynthetic process"/>
    <property type="evidence" value="ECO:0007669"/>
    <property type="project" value="UniProtKB-UniPathway"/>
</dbReference>
<proteinExistence type="inferred from homology"/>
<dbReference type="UniPathway" id="UPA00049">
    <property type="reaction ID" value="UER00061"/>
</dbReference>
<feature type="domain" description="Dihydroxy-acid/6-phosphogluconate dehydratase C-terminal" evidence="17">
    <location>
        <begin position="367"/>
        <end position="555"/>
    </location>
</feature>
<evidence type="ECO:0000256" key="3">
    <source>
        <dbReference type="ARBA" id="ARBA00022605"/>
    </source>
</evidence>
<reference evidence="18" key="1">
    <citation type="journal article" date="2020" name="Nature">
        <title>Giant virus diversity and host interactions through global metagenomics.</title>
        <authorList>
            <person name="Schulz F."/>
            <person name="Roux S."/>
            <person name="Paez-Espino D."/>
            <person name="Jungbluth S."/>
            <person name="Walsh D.A."/>
            <person name="Denef V.J."/>
            <person name="McMahon K.D."/>
            <person name="Konstantinidis K.T."/>
            <person name="Eloe-Fadrosh E.A."/>
            <person name="Kyrpides N.C."/>
            <person name="Woyke T."/>
        </authorList>
    </citation>
    <scope>NUCLEOTIDE SEQUENCE</scope>
    <source>
        <strain evidence="18">GVMAG-M-3300025138-11</strain>
    </source>
</reference>
<evidence type="ECO:0000256" key="13">
    <source>
        <dbReference type="ARBA" id="ARBA00029437"/>
    </source>
</evidence>
<keyword evidence="7" id="KW-0408">Iron</keyword>
<dbReference type="SUPFAM" id="SSF143975">
    <property type="entry name" value="IlvD/EDD N-terminal domain-like"/>
    <property type="match status" value="1"/>
</dbReference>
<dbReference type="GO" id="GO:0004160">
    <property type="term" value="F:dihydroxy-acid dehydratase activity"/>
    <property type="evidence" value="ECO:0007669"/>
    <property type="project" value="UniProtKB-EC"/>
</dbReference>
<evidence type="ECO:0000256" key="11">
    <source>
        <dbReference type="ARBA" id="ARBA00029304"/>
    </source>
</evidence>
<evidence type="ECO:0000256" key="1">
    <source>
        <dbReference type="ARBA" id="ARBA00001946"/>
    </source>
</evidence>
<keyword evidence="5" id="KW-0479">Metal-binding</keyword>
<dbReference type="NCBIfam" id="NF002068">
    <property type="entry name" value="PRK00911.1"/>
    <property type="match status" value="1"/>
</dbReference>
<evidence type="ECO:0000313" key="18">
    <source>
        <dbReference type="EMBL" id="QHT97292.1"/>
    </source>
</evidence>
<dbReference type="PROSITE" id="PS00886">
    <property type="entry name" value="ILVD_EDD_1"/>
    <property type="match status" value="1"/>
</dbReference>
<dbReference type="Pfam" id="PF00920">
    <property type="entry name" value="ILVD_EDD_N"/>
    <property type="match status" value="1"/>
</dbReference>
<dbReference type="InterPro" id="IPR000581">
    <property type="entry name" value="ILV_EDD_N"/>
</dbReference>
<evidence type="ECO:0000256" key="7">
    <source>
        <dbReference type="ARBA" id="ARBA00023004"/>
    </source>
</evidence>
<dbReference type="Pfam" id="PF24877">
    <property type="entry name" value="ILV_EDD_C"/>
    <property type="match status" value="1"/>
</dbReference>
<dbReference type="GO" id="GO:0046872">
    <property type="term" value="F:metal ion binding"/>
    <property type="evidence" value="ECO:0007669"/>
    <property type="project" value="UniProtKB-KW"/>
</dbReference>
<keyword evidence="3" id="KW-0028">Amino-acid biosynthesis</keyword>
<dbReference type="InterPro" id="IPR004404">
    <property type="entry name" value="DihydroxyA_deHydtase"/>
</dbReference>
<evidence type="ECO:0000256" key="14">
    <source>
        <dbReference type="ARBA" id="ARBA00029490"/>
    </source>
</evidence>
<keyword evidence="6" id="KW-0460">Magnesium</keyword>